<dbReference type="PROSITE" id="PS50048">
    <property type="entry name" value="ZN2_CY6_FUNGAL_2"/>
    <property type="match status" value="1"/>
</dbReference>
<dbReference type="GO" id="GO:0001080">
    <property type="term" value="P:nitrogen catabolite activation of transcription from RNA polymerase II promoter"/>
    <property type="evidence" value="ECO:0007669"/>
    <property type="project" value="TreeGrafter"/>
</dbReference>
<evidence type="ECO:0000259" key="3">
    <source>
        <dbReference type="PROSITE" id="PS50048"/>
    </source>
</evidence>
<feature type="region of interest" description="Disordered" evidence="2">
    <location>
        <begin position="47"/>
        <end position="112"/>
    </location>
</feature>
<proteinExistence type="predicted"/>
<dbReference type="GO" id="GO:0005634">
    <property type="term" value="C:nucleus"/>
    <property type="evidence" value="ECO:0007669"/>
    <property type="project" value="TreeGrafter"/>
</dbReference>
<evidence type="ECO:0000313" key="4">
    <source>
        <dbReference type="EMBL" id="KPM45220.1"/>
    </source>
</evidence>
<dbReference type="SUPFAM" id="SSF57701">
    <property type="entry name" value="Zn2/Cys6 DNA-binding domain"/>
    <property type="match status" value="1"/>
</dbReference>
<evidence type="ECO:0000256" key="1">
    <source>
        <dbReference type="ARBA" id="ARBA00023242"/>
    </source>
</evidence>
<dbReference type="Gene3D" id="4.10.240.10">
    <property type="entry name" value="Zn(2)-C6 fungal-type DNA-binding domain"/>
    <property type="match status" value="1"/>
</dbReference>
<dbReference type="OrthoDB" id="4222821at2759"/>
<evidence type="ECO:0000256" key="2">
    <source>
        <dbReference type="SAM" id="MobiDB-lite"/>
    </source>
</evidence>
<comment type="caution">
    <text evidence="4">The sequence shown here is derived from an EMBL/GenBank/DDBJ whole genome shotgun (WGS) entry which is preliminary data.</text>
</comment>
<dbReference type="CDD" id="cd00067">
    <property type="entry name" value="GAL4"/>
    <property type="match status" value="1"/>
</dbReference>
<dbReference type="GO" id="GO:0000981">
    <property type="term" value="F:DNA-binding transcription factor activity, RNA polymerase II-specific"/>
    <property type="evidence" value="ECO:0007669"/>
    <property type="project" value="InterPro"/>
</dbReference>
<dbReference type="InterPro" id="IPR050797">
    <property type="entry name" value="Carb_Metab_Trans_Reg"/>
</dbReference>
<dbReference type="STRING" id="78410.A0A0N8H8Q4"/>
<feature type="compositionally biased region" description="Low complexity" evidence="2">
    <location>
        <begin position="95"/>
        <end position="107"/>
    </location>
</feature>
<dbReference type="InterPro" id="IPR001138">
    <property type="entry name" value="Zn2Cys6_DnaBD"/>
</dbReference>
<keyword evidence="1" id="KW-0539">Nucleus</keyword>
<dbReference type="PROSITE" id="PS00463">
    <property type="entry name" value="ZN2_CY6_FUNGAL_1"/>
    <property type="match status" value="1"/>
</dbReference>
<dbReference type="AlphaFoldDB" id="A0A0N8H8Q4"/>
<dbReference type="PANTHER" id="PTHR31668:SF4">
    <property type="entry name" value="TRANSCRIPTIONAL ACTIVATOR PROTEIN DAL81"/>
    <property type="match status" value="1"/>
</dbReference>
<organism evidence="4 5">
    <name type="scientific">Neonectria ditissima</name>
    <dbReference type="NCBI Taxonomy" id="78410"/>
    <lineage>
        <taxon>Eukaryota</taxon>
        <taxon>Fungi</taxon>
        <taxon>Dikarya</taxon>
        <taxon>Ascomycota</taxon>
        <taxon>Pezizomycotina</taxon>
        <taxon>Sordariomycetes</taxon>
        <taxon>Hypocreomycetidae</taxon>
        <taxon>Hypocreales</taxon>
        <taxon>Nectriaceae</taxon>
        <taxon>Neonectria</taxon>
    </lineage>
</organism>
<feature type="compositionally biased region" description="Polar residues" evidence="2">
    <location>
        <begin position="58"/>
        <end position="67"/>
    </location>
</feature>
<dbReference type="InterPro" id="IPR036864">
    <property type="entry name" value="Zn2-C6_fun-type_DNA-bd_sf"/>
</dbReference>
<accession>A0A0N8H8Q4</accession>
<dbReference type="Pfam" id="PF00172">
    <property type="entry name" value="Zn_clus"/>
    <property type="match status" value="1"/>
</dbReference>
<protein>
    <recommendedName>
        <fullName evidence="3">Zn(2)-C6 fungal-type domain-containing protein</fullName>
    </recommendedName>
</protein>
<gene>
    <name evidence="4" type="ORF">AK830_g1352</name>
</gene>
<dbReference type="GO" id="GO:0008270">
    <property type="term" value="F:zinc ion binding"/>
    <property type="evidence" value="ECO:0007669"/>
    <property type="project" value="InterPro"/>
</dbReference>
<keyword evidence="5" id="KW-1185">Reference proteome</keyword>
<feature type="domain" description="Zn(2)-C6 fungal-type" evidence="3">
    <location>
        <begin position="14"/>
        <end position="48"/>
    </location>
</feature>
<sequence length="442" mass="47847">MQQNQRRPLAKRSACDRCREHKLRCLRLQGQGDGPCVRCSRAGASCVTGAPRPLGRSRINSNDSPQHQRTRRPRHSVFVSVTAPKPAPQESPAQESASPPTRSSGSSERFHNPLTVDSELSDIFFNDEVPGSETPDAVADAMGLEFLNDATALSGFVDDPNPDAFTMEADLYEFHGGEQPASELLPVSSGTDTLTFCVDPAFQLQSRPGSALDIANKLPEPSLSSGNVLARLARLNEGIAHQLSRMNTLVLGIPPPNLIHSCVEQVGDMQVNPILRALESTSELATIVKQIISPIQDRASSPLNIPVVLMCLSDHLQLLQIYDSIFFQVNRLLSGIHHGFFDNLPCFAQMSGLPPIKGDLYIKIVVQMTQHSISSFERAMGLPADLCISAHRTVSKGLLGYAESPDPFQSIMDQTCNPSEKSGRGLVASLRTSIGNILGLLG</sequence>
<evidence type="ECO:0000313" key="5">
    <source>
        <dbReference type="Proteomes" id="UP000050424"/>
    </source>
</evidence>
<reference evidence="4 5" key="1">
    <citation type="submission" date="2015-09" db="EMBL/GenBank/DDBJ databases">
        <title>Draft genome of a European isolate of the apple canker pathogen Neonectria ditissima.</title>
        <authorList>
            <person name="Gomez-Cortecero A."/>
            <person name="Harrison R.J."/>
            <person name="Armitage A.D."/>
        </authorList>
    </citation>
    <scope>NUCLEOTIDE SEQUENCE [LARGE SCALE GENOMIC DNA]</scope>
    <source>
        <strain evidence="4 5">R09/05</strain>
    </source>
</reference>
<name>A0A0N8H8Q4_9HYPO</name>
<dbReference type="Proteomes" id="UP000050424">
    <property type="component" value="Unassembled WGS sequence"/>
</dbReference>
<dbReference type="PANTHER" id="PTHR31668">
    <property type="entry name" value="GLUCOSE TRANSPORT TRANSCRIPTION REGULATOR RGT1-RELATED-RELATED"/>
    <property type="match status" value="1"/>
</dbReference>
<dbReference type="EMBL" id="LKCW01000010">
    <property type="protein sequence ID" value="KPM45220.1"/>
    <property type="molecule type" value="Genomic_DNA"/>
</dbReference>